<evidence type="ECO:0000256" key="6">
    <source>
        <dbReference type="SAM" id="Phobius"/>
    </source>
</evidence>
<organism evidence="8 9">
    <name type="scientific">Prevotella micans F0438</name>
    <dbReference type="NCBI Taxonomy" id="883158"/>
    <lineage>
        <taxon>Bacteria</taxon>
        <taxon>Pseudomonadati</taxon>
        <taxon>Bacteroidota</taxon>
        <taxon>Bacteroidia</taxon>
        <taxon>Bacteroidales</taxon>
        <taxon>Prevotellaceae</taxon>
        <taxon>Prevotella</taxon>
    </lineage>
</organism>
<evidence type="ECO:0000259" key="7">
    <source>
        <dbReference type="Pfam" id="PF05140"/>
    </source>
</evidence>
<evidence type="ECO:0000256" key="2">
    <source>
        <dbReference type="ARBA" id="ARBA00022692"/>
    </source>
</evidence>
<dbReference type="STRING" id="883158.HMPREF9140_00809"/>
<reference evidence="8 9" key="1">
    <citation type="submission" date="2011-12" db="EMBL/GenBank/DDBJ databases">
        <title>The Genome Sequence of Prevotella micans F0438.</title>
        <authorList>
            <consortium name="The Broad Institute Genome Sequencing Platform"/>
            <person name="Earl A."/>
            <person name="Ward D."/>
            <person name="Feldgarden M."/>
            <person name="Gevers D."/>
            <person name="Izard J."/>
            <person name="Baranova O.V."/>
            <person name="Blanton J.M."/>
            <person name="Wade W.G."/>
            <person name="Dewhirst F.E."/>
            <person name="Young S.K."/>
            <person name="Zeng Q."/>
            <person name="Gargeya S."/>
            <person name="Fitzgerald M."/>
            <person name="Haas B."/>
            <person name="Abouelleil A."/>
            <person name="Alvarado L."/>
            <person name="Arachchi H.M."/>
            <person name="Berlin A."/>
            <person name="Chapman S.B."/>
            <person name="Gearin G."/>
            <person name="Goldberg J."/>
            <person name="Griggs A."/>
            <person name="Gujja S."/>
            <person name="Hansen M."/>
            <person name="Heiman D."/>
            <person name="Howarth C."/>
            <person name="Larimer J."/>
            <person name="Lui A."/>
            <person name="MacDonald P.J.P."/>
            <person name="McCowen C."/>
            <person name="Montmayeur A."/>
            <person name="Murphy C."/>
            <person name="Neiman D."/>
            <person name="Pearson M."/>
            <person name="Priest M."/>
            <person name="Roberts A."/>
            <person name="Saif S."/>
            <person name="Shea T."/>
            <person name="Sisk P."/>
            <person name="Stolte C."/>
            <person name="Sykes S."/>
            <person name="Wortman J."/>
            <person name="Nusbaum C."/>
            <person name="Birren B."/>
        </authorList>
    </citation>
    <scope>NUCLEOTIDE SEQUENCE [LARGE SCALE GENOMIC DNA]</scope>
    <source>
        <strain evidence="8 9">F0438</strain>
    </source>
</reference>
<evidence type="ECO:0000256" key="1">
    <source>
        <dbReference type="ARBA" id="ARBA00004141"/>
    </source>
</evidence>
<dbReference type="Pfam" id="PF05140">
    <property type="entry name" value="ResB"/>
    <property type="match status" value="1"/>
</dbReference>
<keyword evidence="3" id="KW-0201">Cytochrome c-type biogenesis</keyword>
<keyword evidence="2 6" id="KW-0812">Transmembrane</keyword>
<keyword evidence="9" id="KW-1185">Reference proteome</keyword>
<comment type="subcellular location">
    <subcellularLocation>
        <location evidence="1">Membrane</location>
        <topology evidence="1">Multi-pass membrane protein</topology>
    </subcellularLocation>
</comment>
<evidence type="ECO:0000256" key="3">
    <source>
        <dbReference type="ARBA" id="ARBA00022748"/>
    </source>
</evidence>
<proteinExistence type="predicted"/>
<evidence type="ECO:0000313" key="8">
    <source>
        <dbReference type="EMBL" id="EHO71868.1"/>
    </source>
</evidence>
<keyword evidence="5 6" id="KW-0472">Membrane</keyword>
<dbReference type="Proteomes" id="UP000016023">
    <property type="component" value="Unassembled WGS sequence"/>
</dbReference>
<dbReference type="PATRIC" id="fig|883158.3.peg.817"/>
<dbReference type="RefSeq" id="WP_006951906.1">
    <property type="nucleotide sequence ID" value="NZ_JH594521.1"/>
</dbReference>
<sequence length="430" mass="48463">MWNKPYTLKEGFAIAVGLLLTGLALQMMVGPLDWDIFAWPGNIAVLFGLIVVLIVIYLMRKRFYFCSFLTTMKAAVPAMLLAVVLTIVMGLTKQVPSDKNPADPIGITKMLSFWPFVLEYVWMTVIVGEVTIHQLVEFKRRRIPSFVSHLGLFIVLTCSTLGSADMKRLKMFCEIGKPEWRGLDAWNNVHELDIALQLERFTIDEYPPKLMMLDRRGTPQPAKKPDMIIADANGGRLGGWTIRIKKYIPDAMPVALSKMIGRMPAGMMANIRMDSLGMSRNKAGYIPSKTRGAAYAAFIEATHGKEKRSGWVTCGSFLFPLQMLHLDNNYNIAMSNPEPRRYASLVDVYTKDGKAEQTEIEVNKPFAINGWKIYQLSFNEQMGKWSEYSVFELVADPWQSVVYAGIFLLLAGAIGMFLTASTNKRKETQQ</sequence>
<dbReference type="GO" id="GO:0016020">
    <property type="term" value="C:membrane"/>
    <property type="evidence" value="ECO:0007669"/>
    <property type="project" value="UniProtKB-SubCell"/>
</dbReference>
<evidence type="ECO:0000256" key="5">
    <source>
        <dbReference type="ARBA" id="ARBA00023136"/>
    </source>
</evidence>
<feature type="transmembrane region" description="Helical" evidence="6">
    <location>
        <begin position="143"/>
        <end position="164"/>
    </location>
</feature>
<feature type="transmembrane region" description="Helical" evidence="6">
    <location>
        <begin position="111"/>
        <end position="131"/>
    </location>
</feature>
<evidence type="ECO:0000313" key="9">
    <source>
        <dbReference type="Proteomes" id="UP000016023"/>
    </source>
</evidence>
<comment type="caution">
    <text evidence="8">The sequence shown here is derived from an EMBL/GenBank/DDBJ whole genome shotgun (WGS) entry which is preliminary data.</text>
</comment>
<dbReference type="GO" id="GO:0017004">
    <property type="term" value="P:cytochrome complex assembly"/>
    <property type="evidence" value="ECO:0007669"/>
    <property type="project" value="UniProtKB-KW"/>
</dbReference>
<keyword evidence="4 6" id="KW-1133">Transmembrane helix</keyword>
<dbReference type="PANTHER" id="PTHR31566">
    <property type="entry name" value="CYTOCHROME C BIOGENESIS PROTEIN CCS1, CHLOROPLASTIC"/>
    <property type="match status" value="1"/>
</dbReference>
<feature type="domain" description="ResB-like" evidence="7">
    <location>
        <begin position="336"/>
        <end position="380"/>
    </location>
</feature>
<dbReference type="eggNOG" id="COG1333">
    <property type="taxonomic scope" value="Bacteria"/>
</dbReference>
<dbReference type="HOGENOM" id="CLU_058412_0_0_10"/>
<protein>
    <recommendedName>
        <fullName evidence="7">ResB-like domain-containing protein</fullName>
    </recommendedName>
</protein>
<feature type="transmembrane region" description="Helical" evidence="6">
    <location>
        <begin position="71"/>
        <end position="91"/>
    </location>
</feature>
<dbReference type="InterPro" id="IPR023494">
    <property type="entry name" value="Cyt_c_bgen_Ccs1/CcsB/ResB"/>
</dbReference>
<dbReference type="AlphaFoldDB" id="H1Q1M1"/>
<dbReference type="PANTHER" id="PTHR31566:SF5">
    <property type="entry name" value="RESB-LIKE DOMAIN-CONTAINING PROTEIN"/>
    <property type="match status" value="1"/>
</dbReference>
<name>H1Q1M1_9BACT</name>
<dbReference type="EMBL" id="AGWK01000026">
    <property type="protein sequence ID" value="EHO71868.1"/>
    <property type="molecule type" value="Genomic_DNA"/>
</dbReference>
<feature type="transmembrane region" description="Helical" evidence="6">
    <location>
        <begin position="401"/>
        <end position="420"/>
    </location>
</feature>
<feature type="transmembrane region" description="Helical" evidence="6">
    <location>
        <begin position="36"/>
        <end position="59"/>
    </location>
</feature>
<accession>H1Q1M1</accession>
<evidence type="ECO:0000256" key="4">
    <source>
        <dbReference type="ARBA" id="ARBA00022989"/>
    </source>
</evidence>
<dbReference type="InterPro" id="IPR007816">
    <property type="entry name" value="ResB-like_domain"/>
</dbReference>
<feature type="transmembrane region" description="Helical" evidence="6">
    <location>
        <begin position="12"/>
        <end position="30"/>
    </location>
</feature>
<gene>
    <name evidence="8" type="ORF">HMPREF9140_00809</name>
</gene>